<gene>
    <name evidence="4" type="ORF">PJ311_18580</name>
</gene>
<dbReference type="Proteomes" id="UP001211894">
    <property type="component" value="Unassembled WGS sequence"/>
</dbReference>
<dbReference type="Gene3D" id="3.40.80.10">
    <property type="entry name" value="Peptidoglycan recognition protein-like"/>
    <property type="match status" value="1"/>
</dbReference>
<evidence type="ECO:0000256" key="2">
    <source>
        <dbReference type="ARBA" id="ARBA00032390"/>
    </source>
</evidence>
<evidence type="ECO:0000313" key="4">
    <source>
        <dbReference type="EMBL" id="MDA7028548.1"/>
    </source>
</evidence>
<proteinExistence type="predicted"/>
<organism evidence="4 5">
    <name type="scientific">Bacillus changyiensis</name>
    <dbReference type="NCBI Taxonomy" id="3004103"/>
    <lineage>
        <taxon>Bacteria</taxon>
        <taxon>Bacillati</taxon>
        <taxon>Bacillota</taxon>
        <taxon>Bacilli</taxon>
        <taxon>Bacillales</taxon>
        <taxon>Bacillaceae</taxon>
        <taxon>Bacillus</taxon>
    </lineage>
</organism>
<dbReference type="RefSeq" id="WP_271342340.1">
    <property type="nucleotide sequence ID" value="NZ_JAQKAB010000020.1"/>
</dbReference>
<dbReference type="InterPro" id="IPR036505">
    <property type="entry name" value="Amidase/PGRP_sf"/>
</dbReference>
<dbReference type="SUPFAM" id="SSF55846">
    <property type="entry name" value="N-acetylmuramoyl-L-alanine amidase-like"/>
    <property type="match status" value="1"/>
</dbReference>
<keyword evidence="5" id="KW-1185">Reference proteome</keyword>
<evidence type="ECO:0000259" key="3">
    <source>
        <dbReference type="Pfam" id="PF01510"/>
    </source>
</evidence>
<dbReference type="InterPro" id="IPR002502">
    <property type="entry name" value="Amidase_domain"/>
</dbReference>
<dbReference type="Pfam" id="PF01510">
    <property type="entry name" value="Amidase_2"/>
    <property type="match status" value="1"/>
</dbReference>
<protein>
    <recommendedName>
        <fullName evidence="2">Autolysin</fullName>
    </recommendedName>
    <alternativeName>
        <fullName evidence="1">Cell wall hydrolase</fullName>
    </alternativeName>
</protein>
<evidence type="ECO:0000256" key="1">
    <source>
        <dbReference type="ARBA" id="ARBA00030881"/>
    </source>
</evidence>
<feature type="domain" description="N-acetylmuramoyl-L-alanine amidase" evidence="3">
    <location>
        <begin position="27"/>
        <end position="161"/>
    </location>
</feature>
<name>A0ABT4X8D4_9BACI</name>
<sequence length="173" mass="20026">MPNWEYGILFNQSEEFINWLKNIKITSKINKVHVHHTYIPTHKDFKGTNHRKLQDGMREYHMKKKLAEIAQHITIFPDGKVMTGRDINKTPASARGYNGNNSDHPFMFEMIGNFDKGSDLLKGKQLESAITVTRYFHEKGAEIVFHRECLINGKPPKSCPGTAIEKNWFIKLI</sequence>
<evidence type="ECO:0000313" key="5">
    <source>
        <dbReference type="Proteomes" id="UP001211894"/>
    </source>
</evidence>
<reference evidence="4 5" key="1">
    <citation type="submission" date="2023-01" db="EMBL/GenBank/DDBJ databases">
        <title>Bacillus changyiensis sp. nov., isolated from a coastal deposit.</title>
        <authorList>
            <person name="Xiao G."/>
            <person name="Lai Q."/>
            <person name="Hu Z."/>
            <person name="Shao Z."/>
        </authorList>
    </citation>
    <scope>NUCLEOTIDE SEQUENCE [LARGE SCALE GENOMIC DNA]</scope>
    <source>
        <strain evidence="4 5">CLL-7-23</strain>
    </source>
</reference>
<comment type="caution">
    <text evidence="4">The sequence shown here is derived from an EMBL/GenBank/DDBJ whole genome shotgun (WGS) entry which is preliminary data.</text>
</comment>
<dbReference type="CDD" id="cd06583">
    <property type="entry name" value="PGRP"/>
    <property type="match status" value="1"/>
</dbReference>
<dbReference type="EMBL" id="JAQKAB010000020">
    <property type="protein sequence ID" value="MDA7028548.1"/>
    <property type="molecule type" value="Genomic_DNA"/>
</dbReference>
<accession>A0ABT4X8D4</accession>